<keyword evidence="3" id="KW-1185">Reference proteome</keyword>
<name>A0ABN2LKM2_9ACTN</name>
<keyword evidence="1" id="KW-0812">Transmembrane</keyword>
<proteinExistence type="predicted"/>
<accession>A0ABN2LKM2</accession>
<feature type="transmembrane region" description="Helical" evidence="1">
    <location>
        <begin position="247"/>
        <end position="270"/>
    </location>
</feature>
<feature type="transmembrane region" description="Helical" evidence="1">
    <location>
        <begin position="88"/>
        <end position="107"/>
    </location>
</feature>
<sequence length="306" mass="32761">MNADRLLDAYVADVVAYLPRDQRADLALELRGLLADELAGARAAADGLPDEQVALDMLRAFGRPADVAARYAPAGVVVVPPDPVSLRAAVVGGAVVAGIVSLATALREGGEALLVLQRFWYGTVTLSLLWGGLFAGGLAVARWARGRWPSGAEWRPRVPRERFNRVGGAVGLAAAAVGTFVLIRPDLMLDVLFGGRAAPAAYAAFEYDPGFLRWGAPAILAVLGAELVFLGYLVVRGRWDDRSRRVDIWLTVVLTAVMAAVLVAGPVYRARPTDDVVKFALLMFVILGVVDLVQKLRRARGRVELT</sequence>
<organism evidence="2 3">
    <name type="scientific">Luedemannella flava</name>
    <dbReference type="NCBI Taxonomy" id="349316"/>
    <lineage>
        <taxon>Bacteria</taxon>
        <taxon>Bacillati</taxon>
        <taxon>Actinomycetota</taxon>
        <taxon>Actinomycetes</taxon>
        <taxon>Micromonosporales</taxon>
        <taxon>Micromonosporaceae</taxon>
        <taxon>Luedemannella</taxon>
    </lineage>
</organism>
<reference evidence="2 3" key="1">
    <citation type="journal article" date="2019" name="Int. J. Syst. Evol. Microbiol.">
        <title>The Global Catalogue of Microorganisms (GCM) 10K type strain sequencing project: providing services to taxonomists for standard genome sequencing and annotation.</title>
        <authorList>
            <consortium name="The Broad Institute Genomics Platform"/>
            <consortium name="The Broad Institute Genome Sequencing Center for Infectious Disease"/>
            <person name="Wu L."/>
            <person name="Ma J."/>
        </authorList>
    </citation>
    <scope>NUCLEOTIDE SEQUENCE [LARGE SCALE GENOMIC DNA]</scope>
    <source>
        <strain evidence="2 3">JCM 13250</strain>
    </source>
</reference>
<keyword evidence="1" id="KW-1133">Transmembrane helix</keyword>
<gene>
    <name evidence="2" type="ORF">GCM10009682_12490</name>
</gene>
<feature type="transmembrane region" description="Helical" evidence="1">
    <location>
        <begin position="214"/>
        <end position="235"/>
    </location>
</feature>
<dbReference type="RefSeq" id="WP_344127187.1">
    <property type="nucleotide sequence ID" value="NZ_BAAALT010000029.1"/>
</dbReference>
<evidence type="ECO:0000313" key="2">
    <source>
        <dbReference type="EMBL" id="GAA1791956.1"/>
    </source>
</evidence>
<protein>
    <recommendedName>
        <fullName evidence="4">DUF1700 domain-containing protein</fullName>
    </recommendedName>
</protein>
<dbReference type="EMBL" id="BAAALT010000029">
    <property type="protein sequence ID" value="GAA1791956.1"/>
    <property type="molecule type" value="Genomic_DNA"/>
</dbReference>
<feature type="transmembrane region" description="Helical" evidence="1">
    <location>
        <begin position="276"/>
        <end position="293"/>
    </location>
</feature>
<dbReference type="Proteomes" id="UP001500218">
    <property type="component" value="Unassembled WGS sequence"/>
</dbReference>
<evidence type="ECO:0000313" key="3">
    <source>
        <dbReference type="Proteomes" id="UP001500218"/>
    </source>
</evidence>
<keyword evidence="1" id="KW-0472">Membrane</keyword>
<evidence type="ECO:0008006" key="4">
    <source>
        <dbReference type="Google" id="ProtNLM"/>
    </source>
</evidence>
<feature type="transmembrane region" description="Helical" evidence="1">
    <location>
        <begin position="119"/>
        <end position="141"/>
    </location>
</feature>
<comment type="caution">
    <text evidence="2">The sequence shown here is derived from an EMBL/GenBank/DDBJ whole genome shotgun (WGS) entry which is preliminary data.</text>
</comment>
<evidence type="ECO:0000256" key="1">
    <source>
        <dbReference type="SAM" id="Phobius"/>
    </source>
</evidence>
<feature type="transmembrane region" description="Helical" evidence="1">
    <location>
        <begin position="162"/>
        <end position="183"/>
    </location>
</feature>